<dbReference type="Gene3D" id="1.10.10.10">
    <property type="entry name" value="Winged helix-like DNA-binding domain superfamily/Winged helix DNA-binding domain"/>
    <property type="match status" value="1"/>
</dbReference>
<name>A0A318SAV3_9DEIO</name>
<dbReference type="Proteomes" id="UP000248326">
    <property type="component" value="Unassembled WGS sequence"/>
</dbReference>
<evidence type="ECO:0000313" key="2">
    <source>
        <dbReference type="Proteomes" id="UP000248326"/>
    </source>
</evidence>
<dbReference type="InterPro" id="IPR036388">
    <property type="entry name" value="WH-like_DNA-bd_sf"/>
</dbReference>
<evidence type="ECO:0000313" key="1">
    <source>
        <dbReference type="EMBL" id="PYE55350.1"/>
    </source>
</evidence>
<reference evidence="1 2" key="1">
    <citation type="submission" date="2018-06" db="EMBL/GenBank/DDBJ databases">
        <title>Genomic Encyclopedia of Type Strains, Phase IV (KMG-IV): sequencing the most valuable type-strain genomes for metagenomic binning, comparative biology and taxonomic classification.</title>
        <authorList>
            <person name="Goeker M."/>
        </authorList>
    </citation>
    <scope>NUCLEOTIDE SEQUENCE [LARGE SCALE GENOMIC DNA]</scope>
    <source>
        <strain evidence="1 2">DSM 18048</strain>
    </source>
</reference>
<evidence type="ECO:0008006" key="3">
    <source>
        <dbReference type="Google" id="ProtNLM"/>
    </source>
</evidence>
<dbReference type="AlphaFoldDB" id="A0A318SAV3"/>
<dbReference type="EMBL" id="QJSX01000003">
    <property type="protein sequence ID" value="PYE55350.1"/>
    <property type="molecule type" value="Genomic_DNA"/>
</dbReference>
<dbReference type="OrthoDB" id="65006at2"/>
<organism evidence="1 2">
    <name type="scientific">Deinococcus yavapaiensis KR-236</name>
    <dbReference type="NCBI Taxonomy" id="694435"/>
    <lineage>
        <taxon>Bacteria</taxon>
        <taxon>Thermotogati</taxon>
        <taxon>Deinococcota</taxon>
        <taxon>Deinococci</taxon>
        <taxon>Deinococcales</taxon>
        <taxon>Deinococcaceae</taxon>
        <taxon>Deinococcus</taxon>
    </lineage>
</organism>
<dbReference type="RefSeq" id="WP_110885698.1">
    <property type="nucleotide sequence ID" value="NZ_QJSX01000003.1"/>
</dbReference>
<sequence>MTETRFEQVDRYDVENAEQAKLVYDPEYGIRLLGFFIEPRLASEAAKRLGEPANRIAYHVGKLANAGLLKVVATKGKRSLYQTVAREFMVPKMLLPMHLLDTGKAIEPMLRGLLEGMTNSNAAARDAQGVVVRLTSDDHDRERAEHLVEDVKQKTDFVAQLVIAPLKVTPERFREVQAALAAVIEQFRAQPDDERAQDCTFGLISFRGRFRPGSQ</sequence>
<protein>
    <recommendedName>
        <fullName evidence="3">Helix-turn-helix protein</fullName>
    </recommendedName>
</protein>
<comment type="caution">
    <text evidence="1">The sequence shown here is derived from an EMBL/GenBank/DDBJ whole genome shotgun (WGS) entry which is preliminary data.</text>
</comment>
<gene>
    <name evidence="1" type="ORF">DES52_103183</name>
</gene>
<proteinExistence type="predicted"/>
<keyword evidence="2" id="KW-1185">Reference proteome</keyword>
<dbReference type="Pfam" id="PF12840">
    <property type="entry name" value="HTH_20"/>
    <property type="match status" value="1"/>
</dbReference>
<accession>A0A318SAV3</accession>